<reference evidence="14 15" key="1">
    <citation type="submission" date="2020-02" db="EMBL/GenBank/DDBJ databases">
        <title>Acidophilic actinobacteria isolated from forest soil.</title>
        <authorList>
            <person name="Golinska P."/>
        </authorList>
    </citation>
    <scope>NUCLEOTIDE SEQUENCE [LARGE SCALE GENOMIC DNA]</scope>
    <source>
        <strain evidence="14 15">NL8</strain>
    </source>
</reference>
<keyword evidence="6 11" id="KW-0812">Transmembrane</keyword>
<dbReference type="SMART" id="SM00304">
    <property type="entry name" value="HAMP"/>
    <property type="match status" value="1"/>
</dbReference>
<evidence type="ECO:0000313" key="14">
    <source>
        <dbReference type="EMBL" id="MBS2552699.1"/>
    </source>
</evidence>
<dbReference type="PROSITE" id="PS50885">
    <property type="entry name" value="HAMP"/>
    <property type="match status" value="1"/>
</dbReference>
<dbReference type="CDD" id="cd00075">
    <property type="entry name" value="HATPase"/>
    <property type="match status" value="1"/>
</dbReference>
<keyword evidence="10 11" id="KW-0472">Membrane</keyword>
<dbReference type="PROSITE" id="PS50109">
    <property type="entry name" value="HIS_KIN"/>
    <property type="match status" value="1"/>
</dbReference>
<sequence>MRSGRVPGSASGARVPRRRTLSIHARLFAGFGGTLGVSAALMVAIIYLGIRYVPSYDLKPGLPVTDVQRSTTIVLPQNTIVLPHAAAISTKQDVWSAVLITSIAALLVVTTVGLGAGWVLSRRLLAPIHAIGEAASRAADGHLHDRINASGPPDELKRLADTFDAMLARLEESFAAHQRFAATASHELLTPLATTRAILQVAETDVSGEELAELAPMLRATNERSIVVVTALLQLAATDRMVPDPEPVDLSALVAETVAERRDTAAARRISVGVDVAPQCPVPGNAALLRQLITNLLNNALAYNVEGGRVSVTVNLRRGDAVLMVANTGPQIPPDSVERLFEPFQRARPRVASDRSGHGLGLAIVRSVAKAHGGGATATARPDGGLAVRVTVPVPYRG</sequence>
<gene>
    <name evidence="14" type="ORF">KGQ19_38170</name>
</gene>
<evidence type="ECO:0000256" key="4">
    <source>
        <dbReference type="ARBA" id="ARBA00022553"/>
    </source>
</evidence>
<evidence type="ECO:0000256" key="9">
    <source>
        <dbReference type="ARBA" id="ARBA00023012"/>
    </source>
</evidence>
<dbReference type="RefSeq" id="WP_212018532.1">
    <property type="nucleotide sequence ID" value="NZ_JAAFYZ010000203.1"/>
</dbReference>
<dbReference type="Gene3D" id="6.10.340.10">
    <property type="match status" value="1"/>
</dbReference>
<keyword evidence="9" id="KW-0902">Two-component regulatory system</keyword>
<keyword evidence="4" id="KW-0597">Phosphoprotein</keyword>
<dbReference type="InterPro" id="IPR003594">
    <property type="entry name" value="HATPase_dom"/>
</dbReference>
<comment type="subcellular location">
    <subcellularLocation>
        <location evidence="2">Cell membrane</location>
    </subcellularLocation>
</comment>
<dbReference type="Gene3D" id="1.10.287.130">
    <property type="match status" value="1"/>
</dbReference>
<evidence type="ECO:0000256" key="3">
    <source>
        <dbReference type="ARBA" id="ARBA00012438"/>
    </source>
</evidence>
<evidence type="ECO:0000256" key="6">
    <source>
        <dbReference type="ARBA" id="ARBA00022692"/>
    </source>
</evidence>
<dbReference type="InterPro" id="IPR005467">
    <property type="entry name" value="His_kinase_dom"/>
</dbReference>
<organism evidence="14 15">
    <name type="scientific">Catenulispora pinistramenti</name>
    <dbReference type="NCBI Taxonomy" id="2705254"/>
    <lineage>
        <taxon>Bacteria</taxon>
        <taxon>Bacillati</taxon>
        <taxon>Actinomycetota</taxon>
        <taxon>Actinomycetes</taxon>
        <taxon>Catenulisporales</taxon>
        <taxon>Catenulisporaceae</taxon>
        <taxon>Catenulispora</taxon>
    </lineage>
</organism>
<dbReference type="PANTHER" id="PTHR45436:SF5">
    <property type="entry name" value="SENSOR HISTIDINE KINASE TRCS"/>
    <property type="match status" value="1"/>
</dbReference>
<keyword evidence="5" id="KW-0808">Transferase</keyword>
<feature type="transmembrane region" description="Helical" evidence="11">
    <location>
        <begin position="94"/>
        <end position="120"/>
    </location>
</feature>
<evidence type="ECO:0000256" key="7">
    <source>
        <dbReference type="ARBA" id="ARBA00022777"/>
    </source>
</evidence>
<evidence type="ECO:0000256" key="1">
    <source>
        <dbReference type="ARBA" id="ARBA00000085"/>
    </source>
</evidence>
<dbReference type="Pfam" id="PF00672">
    <property type="entry name" value="HAMP"/>
    <property type="match status" value="1"/>
</dbReference>
<dbReference type="InterPro" id="IPR003661">
    <property type="entry name" value="HisK_dim/P_dom"/>
</dbReference>
<dbReference type="Proteomes" id="UP000730482">
    <property type="component" value="Unassembled WGS sequence"/>
</dbReference>
<keyword evidence="8 11" id="KW-1133">Transmembrane helix</keyword>
<evidence type="ECO:0000256" key="10">
    <source>
        <dbReference type="ARBA" id="ARBA00023136"/>
    </source>
</evidence>
<protein>
    <recommendedName>
        <fullName evidence="3">histidine kinase</fullName>
        <ecNumber evidence="3">2.7.13.3</ecNumber>
    </recommendedName>
</protein>
<evidence type="ECO:0000256" key="11">
    <source>
        <dbReference type="SAM" id="Phobius"/>
    </source>
</evidence>
<evidence type="ECO:0000256" key="2">
    <source>
        <dbReference type="ARBA" id="ARBA00004236"/>
    </source>
</evidence>
<dbReference type="Pfam" id="PF00512">
    <property type="entry name" value="HisKA"/>
    <property type="match status" value="1"/>
</dbReference>
<dbReference type="EC" id="2.7.13.3" evidence="3"/>
<feature type="domain" description="Histidine kinase" evidence="12">
    <location>
        <begin position="183"/>
        <end position="396"/>
    </location>
</feature>
<dbReference type="InterPro" id="IPR036890">
    <property type="entry name" value="HATPase_C_sf"/>
</dbReference>
<dbReference type="PRINTS" id="PR00344">
    <property type="entry name" value="BCTRLSENSOR"/>
</dbReference>
<dbReference type="InterPro" id="IPR003660">
    <property type="entry name" value="HAMP_dom"/>
</dbReference>
<dbReference type="PANTHER" id="PTHR45436">
    <property type="entry name" value="SENSOR HISTIDINE KINASE YKOH"/>
    <property type="match status" value="1"/>
</dbReference>
<dbReference type="Gene3D" id="3.30.565.10">
    <property type="entry name" value="Histidine kinase-like ATPase, C-terminal domain"/>
    <property type="match status" value="1"/>
</dbReference>
<name>A0ABS5L2Z9_9ACTN</name>
<dbReference type="Pfam" id="PF02518">
    <property type="entry name" value="HATPase_c"/>
    <property type="match status" value="1"/>
</dbReference>
<dbReference type="CDD" id="cd00082">
    <property type="entry name" value="HisKA"/>
    <property type="match status" value="1"/>
</dbReference>
<evidence type="ECO:0000313" key="15">
    <source>
        <dbReference type="Proteomes" id="UP000730482"/>
    </source>
</evidence>
<dbReference type="InterPro" id="IPR050428">
    <property type="entry name" value="TCS_sensor_his_kinase"/>
</dbReference>
<evidence type="ECO:0000256" key="5">
    <source>
        <dbReference type="ARBA" id="ARBA00022679"/>
    </source>
</evidence>
<feature type="domain" description="HAMP" evidence="13">
    <location>
        <begin position="122"/>
        <end position="175"/>
    </location>
</feature>
<evidence type="ECO:0000256" key="8">
    <source>
        <dbReference type="ARBA" id="ARBA00022989"/>
    </source>
</evidence>
<keyword evidence="15" id="KW-1185">Reference proteome</keyword>
<dbReference type="InterPro" id="IPR004358">
    <property type="entry name" value="Sig_transdc_His_kin-like_C"/>
</dbReference>
<dbReference type="SMART" id="SM00388">
    <property type="entry name" value="HisKA"/>
    <property type="match status" value="1"/>
</dbReference>
<accession>A0ABS5L2Z9</accession>
<dbReference type="CDD" id="cd06225">
    <property type="entry name" value="HAMP"/>
    <property type="match status" value="1"/>
</dbReference>
<comment type="caution">
    <text evidence="14">The sequence shown here is derived from an EMBL/GenBank/DDBJ whole genome shotgun (WGS) entry which is preliminary data.</text>
</comment>
<dbReference type="SUPFAM" id="SSF55874">
    <property type="entry name" value="ATPase domain of HSP90 chaperone/DNA topoisomerase II/histidine kinase"/>
    <property type="match status" value="1"/>
</dbReference>
<dbReference type="InterPro" id="IPR036097">
    <property type="entry name" value="HisK_dim/P_sf"/>
</dbReference>
<evidence type="ECO:0000259" key="12">
    <source>
        <dbReference type="PROSITE" id="PS50109"/>
    </source>
</evidence>
<comment type="catalytic activity">
    <reaction evidence="1">
        <text>ATP + protein L-histidine = ADP + protein N-phospho-L-histidine.</text>
        <dbReference type="EC" id="2.7.13.3"/>
    </reaction>
</comment>
<dbReference type="GO" id="GO:0016301">
    <property type="term" value="F:kinase activity"/>
    <property type="evidence" value="ECO:0007669"/>
    <property type="project" value="UniProtKB-KW"/>
</dbReference>
<evidence type="ECO:0000259" key="13">
    <source>
        <dbReference type="PROSITE" id="PS50885"/>
    </source>
</evidence>
<dbReference type="SMART" id="SM00387">
    <property type="entry name" value="HATPase_c"/>
    <property type="match status" value="1"/>
</dbReference>
<keyword evidence="7 14" id="KW-0418">Kinase</keyword>
<feature type="transmembrane region" description="Helical" evidence="11">
    <location>
        <begin position="27"/>
        <end position="50"/>
    </location>
</feature>
<dbReference type="EMBL" id="JAAFYZ010000203">
    <property type="protein sequence ID" value="MBS2552699.1"/>
    <property type="molecule type" value="Genomic_DNA"/>
</dbReference>
<proteinExistence type="predicted"/>
<dbReference type="SUPFAM" id="SSF47384">
    <property type="entry name" value="Homodimeric domain of signal transducing histidine kinase"/>
    <property type="match status" value="1"/>
</dbReference>
<dbReference type="SUPFAM" id="SSF158472">
    <property type="entry name" value="HAMP domain-like"/>
    <property type="match status" value="1"/>
</dbReference>